<evidence type="ECO:0000256" key="4">
    <source>
        <dbReference type="ARBA" id="ARBA00022801"/>
    </source>
</evidence>
<feature type="compositionally biased region" description="Low complexity" evidence="14">
    <location>
        <begin position="1156"/>
        <end position="1176"/>
    </location>
</feature>
<evidence type="ECO:0000256" key="13">
    <source>
        <dbReference type="PROSITE-ProRule" id="PRU00560"/>
    </source>
</evidence>
<dbReference type="CDD" id="cd17932">
    <property type="entry name" value="DEXQc_UvrD"/>
    <property type="match status" value="1"/>
</dbReference>
<evidence type="ECO:0000256" key="3">
    <source>
        <dbReference type="ARBA" id="ARBA00022763"/>
    </source>
</evidence>
<feature type="region of interest" description="Disordered" evidence="14">
    <location>
        <begin position="1155"/>
        <end position="1176"/>
    </location>
</feature>
<dbReference type="Gene3D" id="3.40.50.300">
    <property type="entry name" value="P-loop containing nucleotide triphosphate hydrolases"/>
    <property type="match status" value="4"/>
</dbReference>
<feature type="domain" description="UvrD-like helicase C-terminal" evidence="16">
    <location>
        <begin position="370"/>
        <end position="701"/>
    </location>
</feature>
<reference evidence="17 18" key="1">
    <citation type="submission" date="2022-03" db="EMBL/GenBank/DDBJ databases">
        <title>Agromyces sp. isolated from the gut of P. brevitarsis seulensis larvae.</title>
        <authorList>
            <person name="Won M."/>
            <person name="Kwon S.-W."/>
        </authorList>
    </citation>
    <scope>NUCLEOTIDE SEQUENCE [LARGE SCALE GENOMIC DNA]</scope>
    <source>
        <strain evidence="17 18">KACC 16215</strain>
    </source>
</reference>
<proteinExistence type="predicted"/>
<keyword evidence="2 13" id="KW-0547">Nucleotide-binding</keyword>
<dbReference type="PROSITE" id="PS51198">
    <property type="entry name" value="UVRD_HELICASE_ATP_BIND"/>
    <property type="match status" value="1"/>
</dbReference>
<evidence type="ECO:0000259" key="16">
    <source>
        <dbReference type="PROSITE" id="PS51217"/>
    </source>
</evidence>
<dbReference type="GO" id="GO:0004386">
    <property type="term" value="F:helicase activity"/>
    <property type="evidence" value="ECO:0007669"/>
    <property type="project" value="UniProtKB-KW"/>
</dbReference>
<evidence type="ECO:0000256" key="2">
    <source>
        <dbReference type="ARBA" id="ARBA00022741"/>
    </source>
</evidence>
<evidence type="ECO:0000256" key="9">
    <source>
        <dbReference type="ARBA" id="ARBA00023235"/>
    </source>
</evidence>
<evidence type="ECO:0000256" key="12">
    <source>
        <dbReference type="ARBA" id="ARBA00048988"/>
    </source>
</evidence>
<evidence type="ECO:0000256" key="8">
    <source>
        <dbReference type="ARBA" id="ARBA00023204"/>
    </source>
</evidence>
<accession>A0ABY4AVV0</accession>
<dbReference type="InterPro" id="IPR000212">
    <property type="entry name" value="DNA_helicase_UvrD/REP"/>
</dbReference>
<dbReference type="EMBL" id="CP094533">
    <property type="protein sequence ID" value="UOE24990.1"/>
    <property type="molecule type" value="Genomic_DNA"/>
</dbReference>
<dbReference type="Pfam" id="PF12705">
    <property type="entry name" value="PDDEXK_1"/>
    <property type="match status" value="1"/>
</dbReference>
<comment type="catalytic activity">
    <reaction evidence="10">
        <text>Couples ATP hydrolysis with the unwinding of duplex DNA by translocating in the 3'-5' direction.</text>
        <dbReference type="EC" id="5.6.2.4"/>
    </reaction>
</comment>
<evidence type="ECO:0000259" key="15">
    <source>
        <dbReference type="PROSITE" id="PS51198"/>
    </source>
</evidence>
<keyword evidence="1" id="KW-0540">Nuclease</keyword>
<keyword evidence="4 13" id="KW-0378">Hydrolase</keyword>
<evidence type="ECO:0000256" key="5">
    <source>
        <dbReference type="ARBA" id="ARBA00022806"/>
    </source>
</evidence>
<comment type="catalytic activity">
    <reaction evidence="12">
        <text>ATP + H2O = ADP + phosphate + H(+)</text>
        <dbReference type="Rhea" id="RHEA:13065"/>
        <dbReference type="ChEBI" id="CHEBI:15377"/>
        <dbReference type="ChEBI" id="CHEBI:15378"/>
        <dbReference type="ChEBI" id="CHEBI:30616"/>
        <dbReference type="ChEBI" id="CHEBI:43474"/>
        <dbReference type="ChEBI" id="CHEBI:456216"/>
        <dbReference type="EC" id="5.6.2.4"/>
    </reaction>
</comment>
<evidence type="ECO:0000256" key="11">
    <source>
        <dbReference type="ARBA" id="ARBA00034808"/>
    </source>
</evidence>
<dbReference type="InterPro" id="IPR038726">
    <property type="entry name" value="PDDEXK_AddAB-type"/>
</dbReference>
<dbReference type="RefSeq" id="WP_243567901.1">
    <property type="nucleotide sequence ID" value="NZ_BAAARD010000008.1"/>
</dbReference>
<keyword evidence="3" id="KW-0227">DNA damage</keyword>
<keyword evidence="18" id="KW-1185">Reference proteome</keyword>
<organism evidence="17 18">
    <name type="scientific">Agromyces soli</name>
    <dbReference type="NCBI Taxonomy" id="659012"/>
    <lineage>
        <taxon>Bacteria</taxon>
        <taxon>Bacillati</taxon>
        <taxon>Actinomycetota</taxon>
        <taxon>Actinomycetes</taxon>
        <taxon>Micrococcales</taxon>
        <taxon>Microbacteriaceae</taxon>
        <taxon>Agromyces</taxon>
    </lineage>
</organism>
<feature type="compositionally biased region" description="Basic and acidic residues" evidence="14">
    <location>
        <begin position="828"/>
        <end position="843"/>
    </location>
</feature>
<dbReference type="Pfam" id="PF00580">
    <property type="entry name" value="UvrD-helicase"/>
    <property type="match status" value="1"/>
</dbReference>
<dbReference type="PANTHER" id="PTHR11070">
    <property type="entry name" value="UVRD / RECB / PCRA DNA HELICASE FAMILY MEMBER"/>
    <property type="match status" value="1"/>
</dbReference>
<dbReference type="InterPro" id="IPR014017">
    <property type="entry name" value="DNA_helicase_UvrD-like_C"/>
</dbReference>
<evidence type="ECO:0000256" key="1">
    <source>
        <dbReference type="ARBA" id="ARBA00022722"/>
    </source>
</evidence>
<keyword evidence="9" id="KW-0413">Isomerase</keyword>
<dbReference type="PROSITE" id="PS51217">
    <property type="entry name" value="UVRD_HELICASE_CTER"/>
    <property type="match status" value="1"/>
</dbReference>
<protein>
    <recommendedName>
        <fullName evidence="11">DNA 3'-5' helicase</fullName>
        <ecNumber evidence="11">5.6.2.4</ecNumber>
    </recommendedName>
</protein>
<evidence type="ECO:0000256" key="10">
    <source>
        <dbReference type="ARBA" id="ARBA00034617"/>
    </source>
</evidence>
<keyword evidence="6" id="KW-0269">Exonuclease</keyword>
<feature type="domain" description="UvrD-like helicase ATP-binding" evidence="15">
    <location>
        <begin position="15"/>
        <end position="369"/>
    </location>
</feature>
<dbReference type="PANTHER" id="PTHR11070:SF55">
    <property type="entry name" value="DNA 3'-5' HELICASE"/>
    <property type="match status" value="1"/>
</dbReference>
<keyword evidence="8" id="KW-0234">DNA repair</keyword>
<feature type="region of interest" description="Disordered" evidence="14">
    <location>
        <begin position="987"/>
        <end position="1012"/>
    </location>
</feature>
<keyword evidence="7 13" id="KW-0067">ATP-binding</keyword>
<keyword evidence="5 13" id="KW-0347">Helicase</keyword>
<name>A0ABY4AVV0_9MICO</name>
<dbReference type="InterPro" id="IPR027417">
    <property type="entry name" value="P-loop_NTPase"/>
</dbReference>
<dbReference type="Gene3D" id="1.10.486.10">
    <property type="entry name" value="PCRA, domain 4"/>
    <property type="match status" value="1"/>
</dbReference>
<evidence type="ECO:0000313" key="18">
    <source>
        <dbReference type="Proteomes" id="UP000831304"/>
    </source>
</evidence>
<dbReference type="EC" id="5.6.2.4" evidence="11"/>
<evidence type="ECO:0000256" key="14">
    <source>
        <dbReference type="SAM" id="MobiDB-lite"/>
    </source>
</evidence>
<evidence type="ECO:0000256" key="7">
    <source>
        <dbReference type="ARBA" id="ARBA00022840"/>
    </source>
</evidence>
<evidence type="ECO:0000313" key="17">
    <source>
        <dbReference type="EMBL" id="UOE24990.1"/>
    </source>
</evidence>
<feature type="region of interest" description="Disordered" evidence="14">
    <location>
        <begin position="824"/>
        <end position="843"/>
    </location>
</feature>
<sequence>MIAAAEIATRLGLHPPTEEQRAVIEADPRGRSLVVAGAGSGKTETMANRVVWLLANGHVQVPEVLGLTFTRKAAGELAERIRARIGQLVAEGIAELELDPLEAATVSTYNAFASAIYREHALLIGREPDAAVLGEASAWQLARSIVAAAADPRLVELDASLDKVTGAVLGLSRALGENVADARDVRAMAREFLGMADLPIGAPRKRTPYDSFVAALGAVDALPPLLELAEAYAEAKRARGYVEFSDQVSLALEICTAHPEVAVAHRERFRTVLLDEYQDTSVVQTRLLAALFRGHSVMAVGDPDQSIYGWRGASAANLARFGGDFAAERAEARADERVELRHDASVDGPRRTGAGDAVVYDLSTSWRNPRIVLDAANAIIEPLDGGIDKAPLAASPFAGDGVLDCAWAETIDEEAEHIARWFAERLGHAEPGDAGASSGAARQHRSAAAAAARTGALLCRTFANVDVFTAALRRHGVPVHVLGVAGLLDQPVIADLVSTLRVLHDPTAGAELIRVLGGARWAIGPADLSALAGLARWLVDRDQAMRRLDDGVRAGLRASIAAEESPSIVDALDFLLSAPDDHRALVAFTAEGLARMRRAGAQLQSLRRRAGLGLVDFVSLVQHELLLDIEVAANAEQPLGAPSLEAFDELLAGFVDVAEHPNLGAFLGWLTEAEQRDRLAPRQDEPEPGAVQVLSIHGSKGLEWDVVAIPRLVTDELPGKPRSAKGWLAFGELPNEFRGDRDELPELMWRGVQSQLEFDEAVAGFAEENRHRHAEEERRLAYVGLTRTRDELLLTGSWWASQKQPRQPSVFLRELVAHGLLPASALPDRPESDENPRAVGEERVSWPLDPLGRRRLGVVRAADAVRAAAEGPSGAGIGQRLGDQLRLLLEERRRRMAGHAAPEIPARVPASRFKDYVDDAAAVAEQLRRPMPQRPYRATRLGTLFHRWVEHRSTGELEANALDWAEGGASDELFAWSESELGVESELGAESGIESRSSVESGSGVAPAPASPGSALIDGSAARFAKLQATFEASEWGQLRPSAVELELHLPLDEHVFVCKLDAVYEIDPASELGRQGLRHQVVDWKTGRAPQGERELELRQTQLALYRLAYANWAGVPPEQIDAVFYYVEDDRQIRPERLYDEAELRRAWSSALRSAESANDDSSPSAASAAVLPR</sequence>
<dbReference type="SUPFAM" id="SSF52540">
    <property type="entry name" value="P-loop containing nucleoside triphosphate hydrolases"/>
    <property type="match status" value="1"/>
</dbReference>
<dbReference type="Pfam" id="PF13361">
    <property type="entry name" value="UvrD_C"/>
    <property type="match status" value="1"/>
</dbReference>
<gene>
    <name evidence="17" type="ORF">MTP13_11545</name>
</gene>
<dbReference type="Proteomes" id="UP000831304">
    <property type="component" value="Chromosome"/>
</dbReference>
<evidence type="ECO:0000256" key="6">
    <source>
        <dbReference type="ARBA" id="ARBA00022839"/>
    </source>
</evidence>
<dbReference type="InterPro" id="IPR014016">
    <property type="entry name" value="UvrD-like_ATP-bd"/>
</dbReference>
<feature type="binding site" evidence="13">
    <location>
        <begin position="36"/>
        <end position="43"/>
    </location>
    <ligand>
        <name>ATP</name>
        <dbReference type="ChEBI" id="CHEBI:30616"/>
    </ligand>
</feature>